<dbReference type="EMBL" id="FQXU01000022">
    <property type="protein sequence ID" value="SHI85300.1"/>
    <property type="molecule type" value="Genomic_DNA"/>
</dbReference>
<proteinExistence type="predicted"/>
<dbReference type="SMART" id="SM00347">
    <property type="entry name" value="HTH_MARR"/>
    <property type="match status" value="1"/>
</dbReference>
<keyword evidence="2 5" id="KW-0238">DNA-binding</keyword>
<dbReference type="PROSITE" id="PS01117">
    <property type="entry name" value="HTH_MARR_1"/>
    <property type="match status" value="1"/>
</dbReference>
<accession>A0A1M6EIZ5</accession>
<sequence length="151" mass="17789">MEDFNIRLDQMIGRMFSVNEILSKQSRDYGSCGVKLHTSDIHMLEVIGKNSDANTTEIAKIMNTTKSTVSKVTKKLELKGLIKKYKFLDNKKEIYFKLTDLGTKAFNGHYEFHSIRTKAFDKEFNDYTIEQKEFVLNFLKRYTEELEQYME</sequence>
<reference evidence="5 6" key="1">
    <citation type="submission" date="2016-11" db="EMBL/GenBank/DDBJ databases">
        <authorList>
            <person name="Jaros S."/>
            <person name="Januszkiewicz K."/>
            <person name="Wedrychowicz H."/>
        </authorList>
    </citation>
    <scope>NUCLEOTIDE SEQUENCE [LARGE SCALE GENOMIC DNA]</scope>
    <source>
        <strain evidence="5 6">DSM 6191</strain>
    </source>
</reference>
<dbReference type="InterPro" id="IPR036388">
    <property type="entry name" value="WH-like_DNA-bd_sf"/>
</dbReference>
<dbReference type="InterPro" id="IPR052067">
    <property type="entry name" value="Metal_resp_HTH_trans_reg"/>
</dbReference>
<evidence type="ECO:0000313" key="6">
    <source>
        <dbReference type="Proteomes" id="UP000184241"/>
    </source>
</evidence>
<name>A0A1M6EIZ5_9CLOT</name>
<dbReference type="Pfam" id="PF01047">
    <property type="entry name" value="MarR"/>
    <property type="match status" value="1"/>
</dbReference>
<dbReference type="InterPro" id="IPR011991">
    <property type="entry name" value="ArsR-like_HTH"/>
</dbReference>
<dbReference type="GO" id="GO:0003677">
    <property type="term" value="F:DNA binding"/>
    <property type="evidence" value="ECO:0007669"/>
    <property type="project" value="UniProtKB-KW"/>
</dbReference>
<dbReference type="CDD" id="cd00090">
    <property type="entry name" value="HTH_ARSR"/>
    <property type="match status" value="1"/>
</dbReference>
<dbReference type="SUPFAM" id="SSF46785">
    <property type="entry name" value="Winged helix' DNA-binding domain"/>
    <property type="match status" value="1"/>
</dbReference>
<dbReference type="PROSITE" id="PS50995">
    <property type="entry name" value="HTH_MARR_2"/>
    <property type="match status" value="1"/>
</dbReference>
<dbReference type="PANTHER" id="PTHR35790:SF4">
    <property type="entry name" value="HTH-TYPE TRANSCRIPTIONAL REGULATOR PCHR"/>
    <property type="match status" value="1"/>
</dbReference>
<evidence type="ECO:0000256" key="2">
    <source>
        <dbReference type="ARBA" id="ARBA00023125"/>
    </source>
</evidence>
<dbReference type="InterPro" id="IPR023187">
    <property type="entry name" value="Tscrpt_reg_MarR-type_CS"/>
</dbReference>
<protein>
    <submittedName>
        <fullName evidence="5">DNA-binding transcriptional regulator, MarR family</fullName>
    </submittedName>
</protein>
<evidence type="ECO:0000313" key="5">
    <source>
        <dbReference type="EMBL" id="SHI85300.1"/>
    </source>
</evidence>
<evidence type="ECO:0000256" key="1">
    <source>
        <dbReference type="ARBA" id="ARBA00023015"/>
    </source>
</evidence>
<dbReference type="InterPro" id="IPR036390">
    <property type="entry name" value="WH_DNA-bd_sf"/>
</dbReference>
<evidence type="ECO:0000259" key="4">
    <source>
        <dbReference type="PROSITE" id="PS50995"/>
    </source>
</evidence>
<keyword evidence="3" id="KW-0804">Transcription</keyword>
<feature type="domain" description="HTH marR-type" evidence="4">
    <location>
        <begin position="8"/>
        <end position="144"/>
    </location>
</feature>
<dbReference type="InterPro" id="IPR000835">
    <property type="entry name" value="HTH_MarR-typ"/>
</dbReference>
<keyword evidence="1" id="KW-0805">Transcription regulation</keyword>
<evidence type="ECO:0000256" key="3">
    <source>
        <dbReference type="ARBA" id="ARBA00023163"/>
    </source>
</evidence>
<dbReference type="Proteomes" id="UP000184241">
    <property type="component" value="Unassembled WGS sequence"/>
</dbReference>
<dbReference type="AlphaFoldDB" id="A0A1M6EIZ5"/>
<dbReference type="PANTHER" id="PTHR35790">
    <property type="entry name" value="HTH-TYPE TRANSCRIPTIONAL REGULATOR PCHR"/>
    <property type="match status" value="1"/>
</dbReference>
<dbReference type="Gene3D" id="1.10.10.10">
    <property type="entry name" value="Winged helix-like DNA-binding domain superfamily/Winged helix DNA-binding domain"/>
    <property type="match status" value="1"/>
</dbReference>
<organism evidence="5 6">
    <name type="scientific">Clostridium intestinale DSM 6191</name>
    <dbReference type="NCBI Taxonomy" id="1121320"/>
    <lineage>
        <taxon>Bacteria</taxon>
        <taxon>Bacillati</taxon>
        <taxon>Bacillota</taxon>
        <taxon>Clostridia</taxon>
        <taxon>Eubacteriales</taxon>
        <taxon>Clostridiaceae</taxon>
        <taxon>Clostridium</taxon>
    </lineage>
</organism>
<dbReference type="GO" id="GO:0003700">
    <property type="term" value="F:DNA-binding transcription factor activity"/>
    <property type="evidence" value="ECO:0007669"/>
    <property type="project" value="InterPro"/>
</dbReference>
<gene>
    <name evidence="5" type="ORF">SAMN02745941_04454</name>
</gene>
<dbReference type="RefSeq" id="WP_073022736.1">
    <property type="nucleotide sequence ID" value="NZ_FQXU01000022.1"/>
</dbReference>